<dbReference type="Proteomes" id="UP000828390">
    <property type="component" value="Unassembled WGS sequence"/>
</dbReference>
<reference evidence="1" key="2">
    <citation type="submission" date="2020-11" db="EMBL/GenBank/DDBJ databases">
        <authorList>
            <person name="McCartney M.A."/>
            <person name="Auch B."/>
            <person name="Kono T."/>
            <person name="Mallez S."/>
            <person name="Becker A."/>
            <person name="Gohl D.M."/>
            <person name="Silverstein K.A.T."/>
            <person name="Koren S."/>
            <person name="Bechman K.B."/>
            <person name="Herman A."/>
            <person name="Abrahante J.E."/>
            <person name="Garbe J."/>
        </authorList>
    </citation>
    <scope>NUCLEOTIDE SEQUENCE</scope>
    <source>
        <strain evidence="1">Duluth1</strain>
        <tissue evidence="1">Whole animal</tissue>
    </source>
</reference>
<organism evidence="1 2">
    <name type="scientific">Dreissena polymorpha</name>
    <name type="common">Zebra mussel</name>
    <name type="synonym">Mytilus polymorpha</name>
    <dbReference type="NCBI Taxonomy" id="45954"/>
    <lineage>
        <taxon>Eukaryota</taxon>
        <taxon>Metazoa</taxon>
        <taxon>Spiralia</taxon>
        <taxon>Lophotrochozoa</taxon>
        <taxon>Mollusca</taxon>
        <taxon>Bivalvia</taxon>
        <taxon>Autobranchia</taxon>
        <taxon>Heteroconchia</taxon>
        <taxon>Euheterodonta</taxon>
        <taxon>Imparidentia</taxon>
        <taxon>Neoheterodontei</taxon>
        <taxon>Myida</taxon>
        <taxon>Dreissenoidea</taxon>
        <taxon>Dreissenidae</taxon>
        <taxon>Dreissena</taxon>
    </lineage>
</organism>
<reference evidence="1" key="1">
    <citation type="journal article" date="2019" name="bioRxiv">
        <title>The Genome of the Zebra Mussel, Dreissena polymorpha: A Resource for Invasive Species Research.</title>
        <authorList>
            <person name="McCartney M.A."/>
            <person name="Auch B."/>
            <person name="Kono T."/>
            <person name="Mallez S."/>
            <person name="Zhang Y."/>
            <person name="Obille A."/>
            <person name="Becker A."/>
            <person name="Abrahante J.E."/>
            <person name="Garbe J."/>
            <person name="Badalamenti J.P."/>
            <person name="Herman A."/>
            <person name="Mangelson H."/>
            <person name="Liachko I."/>
            <person name="Sullivan S."/>
            <person name="Sone E.D."/>
            <person name="Koren S."/>
            <person name="Silverstein K.A.T."/>
            <person name="Beckman K.B."/>
            <person name="Gohl D.M."/>
        </authorList>
    </citation>
    <scope>NUCLEOTIDE SEQUENCE</scope>
    <source>
        <strain evidence="1">Duluth1</strain>
        <tissue evidence="1">Whole animal</tissue>
    </source>
</reference>
<accession>A0A9D4N1C0</accession>
<evidence type="ECO:0000313" key="1">
    <source>
        <dbReference type="EMBL" id="KAH3885941.1"/>
    </source>
</evidence>
<protein>
    <submittedName>
        <fullName evidence="1">Uncharacterized protein</fullName>
    </submittedName>
</protein>
<dbReference type="AlphaFoldDB" id="A0A9D4N1C0"/>
<keyword evidence="2" id="KW-1185">Reference proteome</keyword>
<gene>
    <name evidence="1" type="ORF">DPMN_009938</name>
</gene>
<sequence>MNFLSEKSFKFDLGVPQTDESAADADAAQHTLHRAHEVGLTGRNIAPQMTLFSRIPPSIRMVPRQS</sequence>
<proteinExistence type="predicted"/>
<name>A0A9D4N1C0_DREPO</name>
<comment type="caution">
    <text evidence="1">The sequence shown here is derived from an EMBL/GenBank/DDBJ whole genome shotgun (WGS) entry which is preliminary data.</text>
</comment>
<dbReference type="EMBL" id="JAIWYP010000001">
    <property type="protein sequence ID" value="KAH3885941.1"/>
    <property type="molecule type" value="Genomic_DNA"/>
</dbReference>
<evidence type="ECO:0000313" key="2">
    <source>
        <dbReference type="Proteomes" id="UP000828390"/>
    </source>
</evidence>